<dbReference type="PANTHER" id="PTHR12815">
    <property type="entry name" value="SORTING AND ASSEMBLY MACHINERY SAMM50 PROTEIN FAMILY MEMBER"/>
    <property type="match status" value="1"/>
</dbReference>
<keyword evidence="4" id="KW-0472">Membrane</keyword>
<dbReference type="Proteomes" id="UP000540989">
    <property type="component" value="Unassembled WGS sequence"/>
</dbReference>
<dbReference type="InterPro" id="IPR039910">
    <property type="entry name" value="D15-like"/>
</dbReference>
<comment type="caution">
    <text evidence="7">The sequence shown here is derived from an EMBL/GenBank/DDBJ whole genome shotgun (WGS) entry which is preliminary data.</text>
</comment>
<gene>
    <name evidence="7" type="ORF">HDF16_000340</name>
</gene>
<evidence type="ECO:0000256" key="1">
    <source>
        <dbReference type="ARBA" id="ARBA00004370"/>
    </source>
</evidence>
<comment type="subcellular location">
    <subcellularLocation>
        <location evidence="1">Membrane</location>
    </subcellularLocation>
</comment>
<evidence type="ECO:0000313" key="7">
    <source>
        <dbReference type="EMBL" id="MBB5055671.1"/>
    </source>
</evidence>
<feature type="domain" description="POTRA" evidence="6">
    <location>
        <begin position="267"/>
        <end position="341"/>
    </location>
</feature>
<feature type="domain" description="POTRA" evidence="6">
    <location>
        <begin position="113"/>
        <end position="163"/>
    </location>
</feature>
<feature type="domain" description="POTRA" evidence="6">
    <location>
        <begin position="604"/>
        <end position="675"/>
    </location>
</feature>
<organism evidence="7 8">
    <name type="scientific">Granulicella aggregans</name>
    <dbReference type="NCBI Taxonomy" id="474949"/>
    <lineage>
        <taxon>Bacteria</taxon>
        <taxon>Pseudomonadati</taxon>
        <taxon>Acidobacteriota</taxon>
        <taxon>Terriglobia</taxon>
        <taxon>Terriglobales</taxon>
        <taxon>Acidobacteriaceae</taxon>
        <taxon>Granulicella</taxon>
    </lineage>
</organism>
<keyword evidence="8" id="KW-1185">Reference proteome</keyword>
<feature type="domain" description="POTRA" evidence="6">
    <location>
        <begin position="426"/>
        <end position="517"/>
    </location>
</feature>
<feature type="domain" description="POTRA" evidence="6">
    <location>
        <begin position="184"/>
        <end position="261"/>
    </location>
</feature>
<evidence type="ECO:0000256" key="4">
    <source>
        <dbReference type="ARBA" id="ARBA00023136"/>
    </source>
</evidence>
<evidence type="ECO:0000256" key="2">
    <source>
        <dbReference type="ARBA" id="ARBA00022452"/>
    </source>
</evidence>
<dbReference type="InterPro" id="IPR010827">
    <property type="entry name" value="BamA/TamA_POTRA"/>
</dbReference>
<evidence type="ECO:0000313" key="8">
    <source>
        <dbReference type="Proteomes" id="UP000540989"/>
    </source>
</evidence>
<proteinExistence type="predicted"/>
<keyword evidence="3" id="KW-0812">Transmembrane</keyword>
<sequence length="1106" mass="120127">MVFERVLVKIRRVCPGAAGWGLHAVLGIAGMTVALSTSPSAVAFGQAANPASESVPPVTAPAPAVVQHAPVPDAAQGAPAVPTTAQRDLQAGGTKVADEPALKTTIFQWNGLKVAAIRFEGVTFGPNDALPKQLPQQPGEPLDPEKVRNSLRRLFASGRYRTIGVNGIRNGDLVTLIFSGPSRYFVGRVNIEGVKGEQLSSLLEYSTNLNPGAPYVETAVPTATTLVKQTLAQNGFYQPIVSVTTTPDDASQQINITFRIDIGPQARIGNVAMQGNDPGLALEEFRKKSKLKEGRKVTRETTSNALSRLRTQYQKKDRLEATVALQKSTYDQPKKRLNYDFHANQGPVVKVSIEGAKVSTSRLHLLVPIFEEGTIDNDLLNEGTHNIREFLEQQGYFDATVEVKVIGEDTPSEQVVYSVDRGVKHKVVSVTLKGNKYFESDLLKERMRVQKADAYLRSGRYSPALVDSDISSIQALYRANGFNETTVTSVVDDIDNAPNGKPLKAAQIKVTLTIVEGPQQKFGAIEVAGVDTARSAAVKNLLNSQQGQPFSLISLSGDRDAVLSYYLSNGFDQARVEVKQAKDANDPKLTNVAINVMEGHQVFVDHVLVSGDTRTKPKVIDNTLQLHPGDPLDQSALLDTQRKLYNLALFNEVNAAVQNPDGDAARKNVLIQLREAKRWDVTYGFGIEAQTGTPAAGTLSKASAILLGVDPNQPTKIEGSASVSPRVSADVSRINLFGTDKSATLHTTYGLLEKVATLTFVNPHLLGNPLLTASVSGGYSNVQNITTFKASTLQFDFRVTQKFRRTDTFIYDFQYRRVAVDPNSLQISANLIPLLSQPVRVGGPGITWFHDTRDPSPLDAGKGSYTSVSEFLATSKFGSQSDFNRLDLTNSTYYTFGKRKYVLARNTRLGFETKFGKNPNVGNASCAGILLDTNASCDAVPLPERLYAGGASSHRGFPLNGAGPRDLQTGFPVGGTAAFVNSTELRLPAATLPYVGDGLAFVLFHDMGNVFQNVGDMFPSFFRFRQPNEETCAVVNQQFGTCNFNYFSHDLGVGGRYKTPVGPIRVDFSYNLNPPKYPVIADFNGRDPYEGKAGKFNFFFSIGQSF</sequence>
<dbReference type="PANTHER" id="PTHR12815:SF18">
    <property type="entry name" value="SORTING AND ASSEMBLY MACHINERY COMPONENT 50 HOMOLOG"/>
    <property type="match status" value="1"/>
</dbReference>
<name>A0A7W7Z989_9BACT</name>
<dbReference type="InterPro" id="IPR000184">
    <property type="entry name" value="Bac_surfAg_D15"/>
</dbReference>
<feature type="domain" description="Bacterial surface antigen (D15)" evidence="5">
    <location>
        <begin position="735"/>
        <end position="1106"/>
    </location>
</feature>
<dbReference type="RefSeq" id="WP_348641213.1">
    <property type="nucleotide sequence ID" value="NZ_JACHIP010000001.1"/>
</dbReference>
<reference evidence="7 8" key="1">
    <citation type="submission" date="2020-08" db="EMBL/GenBank/DDBJ databases">
        <title>Genomic Encyclopedia of Type Strains, Phase IV (KMG-V): Genome sequencing to study the core and pangenomes of soil and plant-associated prokaryotes.</title>
        <authorList>
            <person name="Whitman W."/>
        </authorList>
    </citation>
    <scope>NUCLEOTIDE SEQUENCE [LARGE SCALE GENOMIC DNA]</scope>
    <source>
        <strain evidence="7 8">M8UP14</strain>
    </source>
</reference>
<dbReference type="AlphaFoldDB" id="A0A7W7Z989"/>
<dbReference type="Gene3D" id="2.40.160.50">
    <property type="entry name" value="membrane protein fhac: a member of the omp85/tpsb transporter family"/>
    <property type="match status" value="1"/>
</dbReference>
<evidence type="ECO:0000259" key="6">
    <source>
        <dbReference type="Pfam" id="PF07244"/>
    </source>
</evidence>
<protein>
    <submittedName>
        <fullName evidence="7">Outer membrane protein assembly factor BamA</fullName>
    </submittedName>
</protein>
<dbReference type="Pfam" id="PF01103">
    <property type="entry name" value="Omp85"/>
    <property type="match status" value="1"/>
</dbReference>
<feature type="domain" description="POTRA" evidence="6">
    <location>
        <begin position="350"/>
        <end position="422"/>
    </location>
</feature>
<evidence type="ECO:0000259" key="5">
    <source>
        <dbReference type="Pfam" id="PF01103"/>
    </source>
</evidence>
<evidence type="ECO:0000256" key="3">
    <source>
        <dbReference type="ARBA" id="ARBA00022692"/>
    </source>
</evidence>
<dbReference type="Gene3D" id="3.10.20.310">
    <property type="entry name" value="membrane protein fhac"/>
    <property type="match status" value="6"/>
</dbReference>
<dbReference type="EMBL" id="JACHIP010000001">
    <property type="protein sequence ID" value="MBB5055671.1"/>
    <property type="molecule type" value="Genomic_DNA"/>
</dbReference>
<dbReference type="GO" id="GO:0019867">
    <property type="term" value="C:outer membrane"/>
    <property type="evidence" value="ECO:0007669"/>
    <property type="project" value="InterPro"/>
</dbReference>
<keyword evidence="2" id="KW-1134">Transmembrane beta strand</keyword>
<dbReference type="Pfam" id="PF07244">
    <property type="entry name" value="POTRA"/>
    <property type="match status" value="7"/>
</dbReference>
<accession>A0A7W7Z989</accession>
<feature type="domain" description="POTRA" evidence="6">
    <location>
        <begin position="521"/>
        <end position="599"/>
    </location>
</feature>